<keyword evidence="5" id="KW-0809">Transit peptide</keyword>
<evidence type="ECO:0000256" key="5">
    <source>
        <dbReference type="ARBA" id="ARBA00022946"/>
    </source>
</evidence>
<comment type="subcellular location">
    <subcellularLocation>
        <location evidence="1">Mitochondrion</location>
    </subcellularLocation>
</comment>
<dbReference type="NCBIfam" id="TIGR02396">
    <property type="entry name" value="diverge_rpsU"/>
    <property type="match status" value="1"/>
</dbReference>
<dbReference type="EMBL" id="UINC01068382">
    <property type="protein sequence ID" value="SVC00975.1"/>
    <property type="molecule type" value="Genomic_DNA"/>
</dbReference>
<evidence type="ECO:0000256" key="8">
    <source>
        <dbReference type="ARBA" id="ARBA00058104"/>
    </source>
</evidence>
<dbReference type="GO" id="GO:0006744">
    <property type="term" value="P:ubiquinone biosynthetic process"/>
    <property type="evidence" value="ECO:0007669"/>
    <property type="project" value="UniProtKB-KW"/>
</dbReference>
<sequence>MLPPQLKSERKRILRFALIQVPSHGWTERSLRMATTEAGFEESMSRRAFPRGINDLIDTYLSRADNLMLGELEKYSMNDMPVRDRIRSAVRVRLEQNSNQREAIRRLIVLQCTPQHASSAMLALHRTVDKMWRAAGDKSVDFNFYSKRALLAGVYGATTLFWLNDHSAGFSETWQFLDR</sequence>
<keyword evidence="4" id="KW-0831">Ubiquinone biosynthesis</keyword>
<comment type="similarity">
    <text evidence="3">Belongs to the COQ9 family.</text>
</comment>
<dbReference type="GO" id="GO:0005743">
    <property type="term" value="C:mitochondrial inner membrane"/>
    <property type="evidence" value="ECO:0007669"/>
    <property type="project" value="TreeGrafter"/>
</dbReference>
<evidence type="ECO:0000256" key="7">
    <source>
        <dbReference type="ARBA" id="ARBA00023128"/>
    </source>
</evidence>
<evidence type="ECO:0000256" key="2">
    <source>
        <dbReference type="ARBA" id="ARBA00004749"/>
    </source>
</evidence>
<dbReference type="InterPro" id="IPR012762">
    <property type="entry name" value="Ubiq_biosynth_COQ9"/>
</dbReference>
<gene>
    <name evidence="10" type="ORF">METZ01_LOCUS253829</name>
</gene>
<dbReference type="GO" id="GO:0008289">
    <property type="term" value="F:lipid binding"/>
    <property type="evidence" value="ECO:0007669"/>
    <property type="project" value="UniProtKB-KW"/>
</dbReference>
<feature type="domain" description="COQ9 C-terminal" evidence="9">
    <location>
        <begin position="118"/>
        <end position="179"/>
    </location>
</feature>
<name>A0A382INM1_9ZZZZ</name>
<evidence type="ECO:0000256" key="6">
    <source>
        <dbReference type="ARBA" id="ARBA00023121"/>
    </source>
</evidence>
<evidence type="ECO:0000256" key="4">
    <source>
        <dbReference type="ARBA" id="ARBA00022688"/>
    </source>
</evidence>
<dbReference type="PANTHER" id="PTHR21427:SF19">
    <property type="entry name" value="UBIQUINONE BIOSYNTHESIS PROTEIN COQ9, MITOCHONDRIAL"/>
    <property type="match status" value="1"/>
</dbReference>
<comment type="pathway">
    <text evidence="2">Cofactor biosynthesis; ubiquinone biosynthesis.</text>
</comment>
<keyword evidence="6" id="KW-0446">Lipid-binding</keyword>
<comment type="function">
    <text evidence="8">Membrane-associated protein that warps the membrane surface to access and bind aromatic isoprenes with high specificity, including ubiquinone (CoQ) isoprene intermediates and presents them directly to COQ7, therefore facilitating the COQ7-mediated hydroxylase step. Participates in the biosynthesis of coenzyme Q, also named ubiquinone, an essential lipid-soluble electron transporter for aerobic cellular respiration.</text>
</comment>
<accession>A0A382INM1</accession>
<evidence type="ECO:0000259" key="9">
    <source>
        <dbReference type="Pfam" id="PF08511"/>
    </source>
</evidence>
<dbReference type="AlphaFoldDB" id="A0A382INM1"/>
<organism evidence="10">
    <name type="scientific">marine metagenome</name>
    <dbReference type="NCBI Taxonomy" id="408172"/>
    <lineage>
        <taxon>unclassified sequences</taxon>
        <taxon>metagenomes</taxon>
        <taxon>ecological metagenomes</taxon>
    </lineage>
</organism>
<dbReference type="Gene3D" id="1.10.357.10">
    <property type="entry name" value="Tetracycline Repressor, domain 2"/>
    <property type="match status" value="1"/>
</dbReference>
<dbReference type="Pfam" id="PF08511">
    <property type="entry name" value="COQ9"/>
    <property type="match status" value="1"/>
</dbReference>
<feature type="non-terminal residue" evidence="10">
    <location>
        <position position="179"/>
    </location>
</feature>
<proteinExistence type="inferred from homology"/>
<dbReference type="InterPro" id="IPR013718">
    <property type="entry name" value="COQ9_C"/>
</dbReference>
<reference evidence="10" key="1">
    <citation type="submission" date="2018-05" db="EMBL/GenBank/DDBJ databases">
        <authorList>
            <person name="Lanie J.A."/>
            <person name="Ng W.-L."/>
            <person name="Kazmierczak K.M."/>
            <person name="Andrzejewski T.M."/>
            <person name="Davidsen T.M."/>
            <person name="Wayne K.J."/>
            <person name="Tettelin H."/>
            <person name="Glass J.I."/>
            <person name="Rusch D."/>
            <person name="Podicherti R."/>
            <person name="Tsui H.-C.T."/>
            <person name="Winkler M.E."/>
        </authorList>
    </citation>
    <scope>NUCLEOTIDE SEQUENCE</scope>
</reference>
<evidence type="ECO:0000313" key="10">
    <source>
        <dbReference type="EMBL" id="SVC00975.1"/>
    </source>
</evidence>
<evidence type="ECO:0000256" key="1">
    <source>
        <dbReference type="ARBA" id="ARBA00004173"/>
    </source>
</evidence>
<dbReference type="PANTHER" id="PTHR21427">
    <property type="entry name" value="UBIQUINONE BIOSYNTHESIS PROTEIN COQ9, MITOCHONDRIAL"/>
    <property type="match status" value="1"/>
</dbReference>
<evidence type="ECO:0000256" key="3">
    <source>
        <dbReference type="ARBA" id="ARBA00010766"/>
    </source>
</evidence>
<protein>
    <recommendedName>
        <fullName evidence="9">COQ9 C-terminal domain-containing protein</fullName>
    </recommendedName>
</protein>
<keyword evidence="7" id="KW-0496">Mitochondrion</keyword>